<keyword evidence="4" id="KW-1185">Reference proteome</keyword>
<gene>
    <name evidence="3" type="ORF">NQ317_015949</name>
</gene>
<protein>
    <recommendedName>
        <fullName evidence="2">Protein LTV1 homolog</fullName>
    </recommendedName>
</protein>
<dbReference type="PANTHER" id="PTHR21531">
    <property type="entry name" value="LOW-TEMPERATURE VIABILITY PROTEIN LTV1-RELATED"/>
    <property type="match status" value="1"/>
</dbReference>
<dbReference type="EMBL" id="JAPWTJ010000409">
    <property type="protein sequence ID" value="KAJ8978701.1"/>
    <property type="molecule type" value="Genomic_DNA"/>
</dbReference>
<proteinExistence type="inferred from homology"/>
<dbReference type="InterPro" id="IPR007307">
    <property type="entry name" value="Ltv1"/>
</dbReference>
<evidence type="ECO:0000313" key="4">
    <source>
        <dbReference type="Proteomes" id="UP001162164"/>
    </source>
</evidence>
<evidence type="ECO:0000256" key="2">
    <source>
        <dbReference type="ARBA" id="ARBA00021561"/>
    </source>
</evidence>
<reference evidence="3" key="1">
    <citation type="journal article" date="2023" name="Insect Mol. Biol.">
        <title>Genome sequencing provides insights into the evolution of gene families encoding plant cell wall-degrading enzymes in longhorned beetles.</title>
        <authorList>
            <person name="Shin N.R."/>
            <person name="Okamura Y."/>
            <person name="Kirsch R."/>
            <person name="Pauchet Y."/>
        </authorList>
    </citation>
    <scope>NUCLEOTIDE SEQUENCE</scope>
    <source>
        <strain evidence="3">MMC_N1</strain>
    </source>
</reference>
<dbReference type="Pfam" id="PF04180">
    <property type="entry name" value="LTV"/>
    <property type="match status" value="1"/>
</dbReference>
<sequence length="100" mass="11946">MPKTKKIDKKKAVSFQLVHRSQQDPLIADENAPQRVLIPVEDKESNSKLIKTKRLEEQHKYGIYYDDDFNYLDHLKDVKDNKMAWPIHVEKELAERQERN</sequence>
<accession>A0ABQ9JLD9</accession>
<name>A0ABQ9JLD9_9CUCU</name>
<evidence type="ECO:0000313" key="3">
    <source>
        <dbReference type="EMBL" id="KAJ8978701.1"/>
    </source>
</evidence>
<evidence type="ECO:0000256" key="1">
    <source>
        <dbReference type="ARBA" id="ARBA00009078"/>
    </source>
</evidence>
<comment type="similarity">
    <text evidence="1">Belongs to the LTV1 family.</text>
</comment>
<dbReference type="Proteomes" id="UP001162164">
    <property type="component" value="Unassembled WGS sequence"/>
</dbReference>
<comment type="caution">
    <text evidence="3">The sequence shown here is derived from an EMBL/GenBank/DDBJ whole genome shotgun (WGS) entry which is preliminary data.</text>
</comment>
<dbReference type="PANTHER" id="PTHR21531:SF0">
    <property type="entry name" value="PROTEIN LTV1 HOMOLOG"/>
    <property type="match status" value="1"/>
</dbReference>
<organism evidence="3 4">
    <name type="scientific">Molorchus minor</name>
    <dbReference type="NCBI Taxonomy" id="1323400"/>
    <lineage>
        <taxon>Eukaryota</taxon>
        <taxon>Metazoa</taxon>
        <taxon>Ecdysozoa</taxon>
        <taxon>Arthropoda</taxon>
        <taxon>Hexapoda</taxon>
        <taxon>Insecta</taxon>
        <taxon>Pterygota</taxon>
        <taxon>Neoptera</taxon>
        <taxon>Endopterygota</taxon>
        <taxon>Coleoptera</taxon>
        <taxon>Polyphaga</taxon>
        <taxon>Cucujiformia</taxon>
        <taxon>Chrysomeloidea</taxon>
        <taxon>Cerambycidae</taxon>
        <taxon>Lamiinae</taxon>
        <taxon>Monochamini</taxon>
        <taxon>Molorchus</taxon>
    </lineage>
</organism>